<evidence type="ECO:0000256" key="9">
    <source>
        <dbReference type="ARBA" id="ARBA00030409"/>
    </source>
</evidence>
<dbReference type="InterPro" id="IPR001636">
    <property type="entry name" value="SAICAR_synth"/>
</dbReference>
<comment type="caution">
    <text evidence="13">The sequence shown here is derived from an EMBL/GenBank/DDBJ whole genome shotgun (WGS) entry which is preliminary data.</text>
</comment>
<dbReference type="InterPro" id="IPR050089">
    <property type="entry name" value="SAICAR_synthetase"/>
</dbReference>
<dbReference type="SUPFAM" id="SSF56104">
    <property type="entry name" value="SAICAR synthase-like"/>
    <property type="match status" value="1"/>
</dbReference>
<keyword evidence="8 11" id="KW-0067">ATP-binding</keyword>
<evidence type="ECO:0000256" key="7">
    <source>
        <dbReference type="ARBA" id="ARBA00022755"/>
    </source>
</evidence>
<comment type="similarity">
    <text evidence="2 11">Belongs to the SAICAR synthetase family.</text>
</comment>
<dbReference type="CDD" id="cd01415">
    <property type="entry name" value="SAICAR_synt_PurC"/>
    <property type="match status" value="1"/>
</dbReference>
<dbReference type="InterPro" id="IPR028923">
    <property type="entry name" value="SAICAR_synt/ADE2_N"/>
</dbReference>
<dbReference type="Proteomes" id="UP000296153">
    <property type="component" value="Unassembled WGS sequence"/>
</dbReference>
<protein>
    <recommendedName>
        <fullName evidence="4 11">Phosphoribosylaminoimidazole-succinocarboxamide synthase</fullName>
        <ecNumber evidence="3 11">6.3.2.6</ecNumber>
    </recommendedName>
    <alternativeName>
        <fullName evidence="9 11">SAICAR synthetase</fullName>
    </alternativeName>
</protein>
<evidence type="ECO:0000313" key="14">
    <source>
        <dbReference type="Proteomes" id="UP000296153"/>
    </source>
</evidence>
<dbReference type="AlphaFoldDB" id="A0A2P5T0Y8"/>
<evidence type="ECO:0000256" key="5">
    <source>
        <dbReference type="ARBA" id="ARBA00022598"/>
    </source>
</evidence>
<evidence type="ECO:0000259" key="12">
    <source>
        <dbReference type="Pfam" id="PF01259"/>
    </source>
</evidence>
<dbReference type="Gene3D" id="3.30.470.20">
    <property type="entry name" value="ATP-grasp fold, B domain"/>
    <property type="match status" value="1"/>
</dbReference>
<dbReference type="GO" id="GO:0005829">
    <property type="term" value="C:cytosol"/>
    <property type="evidence" value="ECO:0007669"/>
    <property type="project" value="TreeGrafter"/>
</dbReference>
<dbReference type="PROSITE" id="PS01057">
    <property type="entry name" value="SAICAR_SYNTHETASE_1"/>
    <property type="match status" value="1"/>
</dbReference>
<comment type="catalytic activity">
    <reaction evidence="10 11">
        <text>5-amino-1-(5-phospho-D-ribosyl)imidazole-4-carboxylate + L-aspartate + ATP = (2S)-2-[5-amino-1-(5-phospho-beta-D-ribosyl)imidazole-4-carboxamido]succinate + ADP + phosphate + 2 H(+)</text>
        <dbReference type="Rhea" id="RHEA:22628"/>
        <dbReference type="ChEBI" id="CHEBI:15378"/>
        <dbReference type="ChEBI" id="CHEBI:29991"/>
        <dbReference type="ChEBI" id="CHEBI:30616"/>
        <dbReference type="ChEBI" id="CHEBI:43474"/>
        <dbReference type="ChEBI" id="CHEBI:58443"/>
        <dbReference type="ChEBI" id="CHEBI:77657"/>
        <dbReference type="ChEBI" id="CHEBI:456216"/>
        <dbReference type="EC" id="6.3.2.6"/>
    </reaction>
</comment>
<evidence type="ECO:0000256" key="6">
    <source>
        <dbReference type="ARBA" id="ARBA00022741"/>
    </source>
</evidence>
<dbReference type="FunFam" id="3.30.200.20:FF:000086">
    <property type="entry name" value="Phosphoribosylaminoimidazole-succinocarboxamide synthase"/>
    <property type="match status" value="1"/>
</dbReference>
<accession>A0A2P5T0Y8</accession>
<evidence type="ECO:0000256" key="4">
    <source>
        <dbReference type="ARBA" id="ARBA00016460"/>
    </source>
</evidence>
<feature type="domain" description="SAICAR synthetase/ADE2 N-terminal" evidence="12">
    <location>
        <begin position="7"/>
        <end position="231"/>
    </location>
</feature>
<evidence type="ECO:0000313" key="13">
    <source>
        <dbReference type="EMBL" id="PPI88251.1"/>
    </source>
</evidence>
<dbReference type="FunFam" id="3.30.470.20:FF:000006">
    <property type="entry name" value="Phosphoribosylaminoimidazole-succinocarboxamide synthase"/>
    <property type="match status" value="1"/>
</dbReference>
<dbReference type="EC" id="6.3.2.6" evidence="3 11"/>
<keyword evidence="7 11" id="KW-0658">Purine biosynthesis</keyword>
<evidence type="ECO:0000256" key="2">
    <source>
        <dbReference type="ARBA" id="ARBA00010190"/>
    </source>
</evidence>
<sequence>MEKKSELYRGKSKNVYCTEKKDLLIIHFRDDISANNGLKIKQFFGKGIINNKINCFIMNFLQNNGISTHIEKLISDNQVLVKKLKMIPIECVLRNIASGSLVKRLDIKEGMVLNPPIFEIFFKNDIKNDPMINDSHCETFNWVNKENFIKMKLLTYKINDILKKLFIDINIILVDFKLEFGLINNTIILGDEFSPDVARLWDKENMKKMDKDLFREDSIGLIKSYKSIANRLGIKFNF</sequence>
<dbReference type="EMBL" id="PDKT01000001">
    <property type="protein sequence ID" value="PPI88251.1"/>
    <property type="molecule type" value="Genomic_DNA"/>
</dbReference>
<evidence type="ECO:0000256" key="11">
    <source>
        <dbReference type="HAMAP-Rule" id="MF_00137"/>
    </source>
</evidence>
<evidence type="ECO:0000256" key="1">
    <source>
        <dbReference type="ARBA" id="ARBA00004672"/>
    </source>
</evidence>
<evidence type="ECO:0000256" key="10">
    <source>
        <dbReference type="ARBA" id="ARBA00048475"/>
    </source>
</evidence>
<evidence type="ECO:0000256" key="8">
    <source>
        <dbReference type="ARBA" id="ARBA00022840"/>
    </source>
</evidence>
<dbReference type="UniPathway" id="UPA00074">
    <property type="reaction ID" value="UER00131"/>
</dbReference>
<dbReference type="NCBIfam" id="TIGR00081">
    <property type="entry name" value="purC"/>
    <property type="match status" value="1"/>
</dbReference>
<dbReference type="HAMAP" id="MF_00137">
    <property type="entry name" value="SAICAR_synth"/>
    <property type="match status" value="1"/>
</dbReference>
<dbReference type="InterPro" id="IPR018236">
    <property type="entry name" value="SAICAR_synthetase_CS"/>
</dbReference>
<reference evidence="13 14" key="1">
    <citation type="journal article" date="2018" name="Genome Biol. Evol.">
        <title>Cladogenesis and Genomic Streamlining in Extracellular Endosymbionts of Tropical Stink Bugs.</title>
        <authorList>
            <person name="Otero-Bravo A."/>
            <person name="Goffredi S."/>
            <person name="Sabree Z.L."/>
        </authorList>
    </citation>
    <scope>NUCLEOTIDE SEQUENCE [LARGE SCALE GENOMIC DNA]</scope>
    <source>
        <strain evidence="13 14">SoEE</strain>
    </source>
</reference>
<dbReference type="PROSITE" id="PS01058">
    <property type="entry name" value="SAICAR_SYNTHETASE_2"/>
    <property type="match status" value="1"/>
</dbReference>
<proteinExistence type="inferred from homology"/>
<dbReference type="GO" id="GO:0006189">
    <property type="term" value="P:'de novo' IMP biosynthetic process"/>
    <property type="evidence" value="ECO:0007669"/>
    <property type="project" value="UniProtKB-UniRule"/>
</dbReference>
<dbReference type="GO" id="GO:0005524">
    <property type="term" value="F:ATP binding"/>
    <property type="evidence" value="ECO:0007669"/>
    <property type="project" value="UniProtKB-KW"/>
</dbReference>
<dbReference type="InterPro" id="IPR033934">
    <property type="entry name" value="SAICAR_synt_PurC"/>
</dbReference>
<dbReference type="Pfam" id="PF01259">
    <property type="entry name" value="SAICAR_synt"/>
    <property type="match status" value="1"/>
</dbReference>
<dbReference type="GO" id="GO:0004639">
    <property type="term" value="F:phosphoribosylaminoimidazolesuccinocarboxamide synthase activity"/>
    <property type="evidence" value="ECO:0007669"/>
    <property type="project" value="UniProtKB-UniRule"/>
</dbReference>
<dbReference type="PANTHER" id="PTHR43599">
    <property type="entry name" value="MULTIFUNCTIONAL PROTEIN ADE2"/>
    <property type="match status" value="1"/>
</dbReference>
<dbReference type="GO" id="GO:0009236">
    <property type="term" value="P:cobalamin biosynthetic process"/>
    <property type="evidence" value="ECO:0007669"/>
    <property type="project" value="InterPro"/>
</dbReference>
<evidence type="ECO:0000256" key="3">
    <source>
        <dbReference type="ARBA" id="ARBA00012217"/>
    </source>
</evidence>
<dbReference type="Gene3D" id="3.30.200.20">
    <property type="entry name" value="Phosphorylase Kinase, domain 1"/>
    <property type="match status" value="1"/>
</dbReference>
<gene>
    <name evidence="11" type="primary">purC</name>
    <name evidence="13" type="ORF">CRV12_01310</name>
</gene>
<comment type="pathway">
    <text evidence="1 11">Purine metabolism; IMP biosynthesis via de novo pathway; 5-amino-1-(5-phospho-D-ribosyl)imidazole-4-carboxamide from 5-amino-1-(5-phospho-D-ribosyl)imidazole-4-carboxylate: step 1/2.</text>
</comment>
<dbReference type="PANTHER" id="PTHR43599:SF3">
    <property type="entry name" value="SI:DKEY-6E2.2"/>
    <property type="match status" value="1"/>
</dbReference>
<keyword evidence="5 11" id="KW-0436">Ligase</keyword>
<organism evidence="13 14">
    <name type="scientific">Candidatus Pantoea edessiphila</name>
    <dbReference type="NCBI Taxonomy" id="2044610"/>
    <lineage>
        <taxon>Bacteria</taxon>
        <taxon>Pseudomonadati</taxon>
        <taxon>Pseudomonadota</taxon>
        <taxon>Gammaproteobacteria</taxon>
        <taxon>Enterobacterales</taxon>
        <taxon>Erwiniaceae</taxon>
        <taxon>Pantoea</taxon>
    </lineage>
</organism>
<name>A0A2P5T0Y8_9GAMM</name>
<keyword evidence="6 11" id="KW-0547">Nucleotide-binding</keyword>
<dbReference type="OrthoDB" id="9801549at2"/>
<dbReference type="RefSeq" id="WP_136130862.1">
    <property type="nucleotide sequence ID" value="NZ_PDKT01000001.1"/>
</dbReference>